<name>A0ABW8PE47_9FLAO</name>
<dbReference type="RefSeq" id="WP_258932548.1">
    <property type="nucleotide sequence ID" value="NZ_CP067377.1"/>
</dbReference>
<dbReference type="GeneID" id="96800659"/>
<gene>
    <name evidence="1" type="ORF">V3I07_13675</name>
</gene>
<dbReference type="EMBL" id="JAZGZP010000024">
    <property type="protein sequence ID" value="MFK7001939.1"/>
    <property type="molecule type" value="Genomic_DNA"/>
</dbReference>
<proteinExistence type="predicted"/>
<evidence type="ECO:0000313" key="2">
    <source>
        <dbReference type="Proteomes" id="UP001621706"/>
    </source>
</evidence>
<comment type="caution">
    <text evidence="1">The sequence shown here is derived from an EMBL/GenBank/DDBJ whole genome shotgun (WGS) entry which is preliminary data.</text>
</comment>
<sequence length="42" mass="5003">MKTIDIHMISSQKNLQLGPQEVRIECIEDFDLEVMDVKKYTY</sequence>
<evidence type="ECO:0000313" key="1">
    <source>
        <dbReference type="EMBL" id="MFK7001939.1"/>
    </source>
</evidence>
<protein>
    <submittedName>
        <fullName evidence="1">Uncharacterized protein</fullName>
    </submittedName>
</protein>
<organism evidence="1 2">
    <name type="scientific">Flavobacterium oreochromis</name>
    <dbReference type="NCBI Taxonomy" id="2906078"/>
    <lineage>
        <taxon>Bacteria</taxon>
        <taxon>Pseudomonadati</taxon>
        <taxon>Bacteroidota</taxon>
        <taxon>Flavobacteriia</taxon>
        <taxon>Flavobacteriales</taxon>
        <taxon>Flavobacteriaceae</taxon>
        <taxon>Flavobacterium</taxon>
    </lineage>
</organism>
<keyword evidence="2" id="KW-1185">Reference proteome</keyword>
<dbReference type="Proteomes" id="UP001621706">
    <property type="component" value="Unassembled WGS sequence"/>
</dbReference>
<reference evidence="1 2" key="1">
    <citation type="submission" date="2024-02" db="EMBL/GenBank/DDBJ databases">
        <title>Comparative Genomic Analysis of Flavobacterium Species Causing Columnaris Disease of Freshwater Fish in Thailand: Insights into Virulence and Resistance Mechanisms.</title>
        <authorList>
            <person name="Nguyen D."/>
            <person name="Chokmangmeepisarn P."/>
            <person name="Khianchaikhan K."/>
            <person name="Morishita M."/>
            <person name="Bunnoy A."/>
            <person name="Rodkhum C."/>
        </authorList>
    </citation>
    <scope>NUCLEOTIDE SEQUENCE [LARGE SCALE GENOMIC DNA]</scope>
    <source>
        <strain evidence="1 2">CNRT2201</strain>
    </source>
</reference>
<accession>A0ABW8PE47</accession>